<comment type="caution">
    <text evidence="1">The sequence shown here is derived from an EMBL/GenBank/DDBJ whole genome shotgun (WGS) entry which is preliminary data.</text>
</comment>
<evidence type="ECO:0000313" key="1">
    <source>
        <dbReference type="EMBL" id="OBV36601.1"/>
    </source>
</evidence>
<dbReference type="EMBL" id="LOCQ01000062">
    <property type="protein sequence ID" value="OBV36601.1"/>
    <property type="molecule type" value="Genomic_DNA"/>
</dbReference>
<dbReference type="STRING" id="1747903.ASR47_100173"/>
<keyword evidence="2" id="KW-1185">Reference proteome</keyword>
<proteinExistence type="predicted"/>
<dbReference type="AlphaFoldDB" id="A0A1A7BST6"/>
<accession>A0A1A7BST6</accession>
<dbReference type="PATRIC" id="fig|1747903.4.peg.78"/>
<name>A0A1A7BST6_9BURK</name>
<sequence length="185" mass="20791">MTYEKPWMKLAVHFDADQITNQLDYAFTSCDGSADPRHGPYMGGVHFQQGQHVYLEVNCCGSKAGGFTSFQIVDCCLVSVPQLTQIGPGIPTRYSLPSPFLQSVGATYQFPLDFESHLLPPDPELPELRRVRQEWKHNLDVGQSKGRWELAFIMTVRIIRGEQDLPELRVFSFDPEASVGGRAET</sequence>
<gene>
    <name evidence="1" type="ORF">ASR47_100173</name>
</gene>
<dbReference type="RefSeq" id="WP_065310404.1">
    <property type="nucleotide sequence ID" value="NZ_LOCQ01000062.1"/>
</dbReference>
<reference evidence="1 2" key="1">
    <citation type="submission" date="2016-04" db="EMBL/GenBank/DDBJ databases">
        <title>Draft genome sequence of Janthinobacterium psychrotolerans sp. nov., isolated from freshwater sediments in Denmark.</title>
        <authorList>
            <person name="Gong X."/>
            <person name="Skrivergaard S."/>
            <person name="Korsgaard B.S."/>
            <person name="Schreiber L."/>
            <person name="Marshall I.P."/>
            <person name="Finster K."/>
            <person name="Schramm A."/>
        </authorList>
    </citation>
    <scope>NUCLEOTIDE SEQUENCE [LARGE SCALE GENOMIC DNA]</scope>
    <source>
        <strain evidence="1 2">S3-2</strain>
    </source>
</reference>
<protein>
    <submittedName>
        <fullName evidence="1">Uncharacterized protein</fullName>
    </submittedName>
</protein>
<evidence type="ECO:0000313" key="2">
    <source>
        <dbReference type="Proteomes" id="UP000092713"/>
    </source>
</evidence>
<dbReference type="Proteomes" id="UP000092713">
    <property type="component" value="Unassembled WGS sequence"/>
</dbReference>
<organism evidence="1 2">
    <name type="scientific">Janthinobacterium psychrotolerans</name>
    <dbReference type="NCBI Taxonomy" id="1747903"/>
    <lineage>
        <taxon>Bacteria</taxon>
        <taxon>Pseudomonadati</taxon>
        <taxon>Pseudomonadota</taxon>
        <taxon>Betaproteobacteria</taxon>
        <taxon>Burkholderiales</taxon>
        <taxon>Oxalobacteraceae</taxon>
        <taxon>Janthinobacterium</taxon>
    </lineage>
</organism>